<proteinExistence type="predicted"/>
<reference evidence="2" key="1">
    <citation type="journal article" date="2020" name="mSystems">
        <title>Genome- and Community-Level Interaction Insights into Carbon Utilization and Element Cycling Functions of Hydrothermarchaeota in Hydrothermal Sediment.</title>
        <authorList>
            <person name="Zhou Z."/>
            <person name="Liu Y."/>
            <person name="Xu W."/>
            <person name="Pan J."/>
            <person name="Luo Z.H."/>
            <person name="Li M."/>
        </authorList>
    </citation>
    <scope>NUCLEOTIDE SEQUENCE [LARGE SCALE GENOMIC DNA]</scope>
    <source>
        <strain evidence="2">SpSt-548</strain>
    </source>
</reference>
<dbReference type="Pfam" id="PF02915">
    <property type="entry name" value="Rubrerythrin"/>
    <property type="match status" value="1"/>
</dbReference>
<dbReference type="PROSITE" id="PS50903">
    <property type="entry name" value="RUBREDOXIN_LIKE"/>
    <property type="match status" value="1"/>
</dbReference>
<gene>
    <name evidence="2" type="ORF">ENT08_00175</name>
</gene>
<dbReference type="SUPFAM" id="SSF47240">
    <property type="entry name" value="Ferritin-like"/>
    <property type="match status" value="1"/>
</dbReference>
<dbReference type="InterPro" id="IPR009078">
    <property type="entry name" value="Ferritin-like_SF"/>
</dbReference>
<dbReference type="InterPro" id="IPR012347">
    <property type="entry name" value="Ferritin-like"/>
</dbReference>
<dbReference type="AlphaFoldDB" id="A0A7V4G670"/>
<dbReference type="SUPFAM" id="SSF57802">
    <property type="entry name" value="Rubredoxin-like"/>
    <property type="match status" value="1"/>
</dbReference>
<dbReference type="GO" id="GO:0005506">
    <property type="term" value="F:iron ion binding"/>
    <property type="evidence" value="ECO:0007669"/>
    <property type="project" value="InterPro"/>
</dbReference>
<feature type="domain" description="Rubredoxin-like" evidence="1">
    <location>
        <begin position="1"/>
        <end position="35"/>
    </location>
</feature>
<dbReference type="GO" id="GO:0016491">
    <property type="term" value="F:oxidoreductase activity"/>
    <property type="evidence" value="ECO:0007669"/>
    <property type="project" value="InterPro"/>
</dbReference>
<protein>
    <submittedName>
        <fullName evidence="2">Ferritin</fullName>
    </submittedName>
</protein>
<comment type="caution">
    <text evidence="2">The sequence shown here is derived from an EMBL/GenBank/DDBJ whole genome shotgun (WGS) entry which is preliminary data.</text>
</comment>
<sequence length="173" mass="18947">MKLYRCLVCGDPYLGAAPPSFCPFCGAPEKYLVPAEEYVDKNDVPNLTAISRGNLERALELEVANAGFYFCASACSPEPVSQAMFKALAKAESEHASVISKLLKIKKPEIKPDDKACKRDPKANFAESHGRETRAVAFYSQAAAEAVEPRVKEVFTALSEIESYHIALSEARK</sequence>
<name>A0A7V4G670_9BACT</name>
<dbReference type="EMBL" id="DSXI01000011">
    <property type="protein sequence ID" value="HGS04159.1"/>
    <property type="molecule type" value="Genomic_DNA"/>
</dbReference>
<dbReference type="InterPro" id="IPR003251">
    <property type="entry name" value="Rr_diiron-bd_dom"/>
</dbReference>
<organism evidence="2">
    <name type="scientific">Desulfobacca acetoxidans</name>
    <dbReference type="NCBI Taxonomy" id="60893"/>
    <lineage>
        <taxon>Bacteria</taxon>
        <taxon>Pseudomonadati</taxon>
        <taxon>Thermodesulfobacteriota</taxon>
        <taxon>Desulfobaccia</taxon>
        <taxon>Desulfobaccales</taxon>
        <taxon>Desulfobaccaceae</taxon>
        <taxon>Desulfobacca</taxon>
    </lineage>
</organism>
<evidence type="ECO:0000259" key="1">
    <source>
        <dbReference type="PROSITE" id="PS50903"/>
    </source>
</evidence>
<dbReference type="InterPro" id="IPR024934">
    <property type="entry name" value="Rubredoxin-like_dom"/>
</dbReference>
<evidence type="ECO:0000313" key="2">
    <source>
        <dbReference type="EMBL" id="HGS04159.1"/>
    </source>
</evidence>
<accession>A0A7V4G670</accession>
<dbReference type="Gene3D" id="2.20.28.10">
    <property type="match status" value="1"/>
</dbReference>
<dbReference type="Gene3D" id="1.20.1260.10">
    <property type="match status" value="1"/>
</dbReference>